<evidence type="ECO:0000256" key="1">
    <source>
        <dbReference type="SAM" id="MobiDB-lite"/>
    </source>
</evidence>
<sequence length="965" mass="106198">MKGKIRIWIKIILLEIFILCILPNISLVTGVSMTTPLNQSVIATNNGSYNNSFNNSNETKFLLQMNERLFSLQREEFYYSNGTSKLSAVANSPYFGGYPFSIDYNPYTPVLVGETKTLTTGYLGVNCYYGLSFGVYNGTLRIIITEGDTVLYSGIISGKYFNYFSNMATVPGNSYNYVNFKGNGKPLTITATNLGNTIALIAFNLYSAPINNETARYIMYPPQFAIDISPPITPLNTGMSFILKAPKYTQPTSFAIWIGEGYFGSNEFWWAQIGFNNWWGYLNVSYAGWGIFSNIKSVGTVGGTDHNYPLIPGDYYNFTMVDISGTTWEFMVNGTPIVEGNLTGFINTTTQYANYGAAIGLETITANAGIDNLSVPGIVPVMMEFKINGTWVKENYTQVDAIGENFWNGNATASYAMDLPGWGIESNLQNSSLNNDTLLFGFNYYPLVALPLPSYRVFYNNYVEPINGFSPSSLRLSTYGPELVKPVITTNQITLNSSNVTLAYVVFLGDSNRIIQMIPAIVNGSYTLSVPHNATAIQIYATNQYYNEFQGYYERLYSNVTFEENSLPLGVKWSVTFNGITKTSTSNVITFSEIPIGTYNYSVSTIKGFIPSPVMGTITVNGTNLIKQIMFIAIKYNITFSETGLLQGTTWSVTLNGLTRSSDTPNITFSEPYGIYTFVVRNVSGYIPSFYYGNLTVNGSNVIIHVIFKVALYRVLFIENGLVNGTSWSVKISGEAFNGSLIEKMANSSNSEITLILPNGNYSYLVSSTSQYVNVSGTIKVSGLSIIESVNFTPKLYPIKFIENGLAGNTTWSITLIGKTFEGKATNVTLTSNNSVIVFNEPYGNYSYIIKLPHGYNTTEEKGSIMINGSQIVIKITIQKQIEKNVTTTSETKSATTNNSNNTSSSSVTTSSIENTSTLTTQQKSVQYISSVSSSLLSSIPLLYAIGIATIVTAFVILILVSRKR</sequence>
<feature type="region of interest" description="Disordered" evidence="1">
    <location>
        <begin position="887"/>
        <end position="910"/>
    </location>
</feature>
<organism evidence="3 4">
    <name type="scientific">Sulfolobus tengchongensis</name>
    <dbReference type="NCBI Taxonomy" id="207809"/>
    <lineage>
        <taxon>Archaea</taxon>
        <taxon>Thermoproteota</taxon>
        <taxon>Thermoprotei</taxon>
        <taxon>Sulfolobales</taxon>
        <taxon>Sulfolobaceae</taxon>
        <taxon>Sulfolobus</taxon>
    </lineage>
</organism>
<keyword evidence="2" id="KW-0812">Transmembrane</keyword>
<reference evidence="3 4" key="1">
    <citation type="submission" date="2024-02" db="EMBL/GenBank/DDBJ databases">
        <title>STSV induces naive adaptation in Sulfolobus.</title>
        <authorList>
            <person name="Xiang X."/>
            <person name="Song M."/>
        </authorList>
    </citation>
    <scope>NUCLEOTIDE SEQUENCE [LARGE SCALE GENOMIC DNA]</scope>
    <source>
        <strain evidence="3 4">RT2</strain>
    </source>
</reference>
<evidence type="ECO:0008006" key="5">
    <source>
        <dbReference type="Google" id="ProtNLM"/>
    </source>
</evidence>
<evidence type="ECO:0000256" key="2">
    <source>
        <dbReference type="SAM" id="Phobius"/>
    </source>
</evidence>
<dbReference type="RefSeq" id="WP_338602778.1">
    <property type="nucleotide sequence ID" value="NZ_CP146016.1"/>
</dbReference>
<dbReference type="GeneID" id="89335683"/>
<dbReference type="AlphaFoldDB" id="A0AAX4L1L5"/>
<gene>
    <name evidence="3" type="ORF">V6M85_02905</name>
</gene>
<dbReference type="EMBL" id="CP146016">
    <property type="protein sequence ID" value="WWQ61049.1"/>
    <property type="molecule type" value="Genomic_DNA"/>
</dbReference>
<keyword evidence="4" id="KW-1185">Reference proteome</keyword>
<accession>A0AAX4L1L5</accession>
<protein>
    <recommendedName>
        <fullName evidence="5">Thermopsin</fullName>
    </recommendedName>
</protein>
<name>A0AAX4L1L5_9CREN</name>
<dbReference type="Proteomes" id="UP001432202">
    <property type="component" value="Chromosome"/>
</dbReference>
<evidence type="ECO:0000313" key="3">
    <source>
        <dbReference type="EMBL" id="WWQ61049.1"/>
    </source>
</evidence>
<feature type="transmembrane region" description="Helical" evidence="2">
    <location>
        <begin position="942"/>
        <end position="961"/>
    </location>
</feature>
<keyword evidence="2" id="KW-1133">Transmembrane helix</keyword>
<proteinExistence type="predicted"/>
<keyword evidence="2" id="KW-0472">Membrane</keyword>
<evidence type="ECO:0000313" key="4">
    <source>
        <dbReference type="Proteomes" id="UP001432202"/>
    </source>
</evidence>